<keyword evidence="3" id="KW-0964">Secreted</keyword>
<proteinExistence type="inferred from homology"/>
<evidence type="ECO:0000256" key="3">
    <source>
        <dbReference type="ARBA" id="ARBA00022525"/>
    </source>
</evidence>
<dbReference type="GO" id="GO:0007608">
    <property type="term" value="P:sensory perception of smell"/>
    <property type="evidence" value="ECO:0007669"/>
    <property type="project" value="TreeGrafter"/>
</dbReference>
<keyword evidence="7" id="KW-1185">Reference proteome</keyword>
<dbReference type="AlphaFoldDB" id="A0A9P0BWS6"/>
<accession>A0A9P0BWS6</accession>
<gene>
    <name evidence="6" type="ORF">CINC_LOCUS9093</name>
</gene>
<dbReference type="PANTHER" id="PTHR11857:SF43">
    <property type="entry name" value="GEO07291P1-RELATED"/>
    <property type="match status" value="1"/>
</dbReference>
<keyword evidence="4 5" id="KW-0732">Signal</keyword>
<evidence type="ECO:0000256" key="2">
    <source>
        <dbReference type="ARBA" id="ARBA00008098"/>
    </source>
</evidence>
<dbReference type="SMART" id="SM00708">
    <property type="entry name" value="PhBP"/>
    <property type="match status" value="1"/>
</dbReference>
<dbReference type="Pfam" id="PF01395">
    <property type="entry name" value="PBP_GOBP"/>
    <property type="match status" value="1"/>
</dbReference>
<feature type="signal peptide" evidence="5">
    <location>
        <begin position="1"/>
        <end position="16"/>
    </location>
</feature>
<dbReference type="EMBL" id="LR824032">
    <property type="protein sequence ID" value="CAH0599994.1"/>
    <property type="molecule type" value="Genomic_DNA"/>
</dbReference>
<dbReference type="InterPro" id="IPR006170">
    <property type="entry name" value="PBP/GOBP"/>
</dbReference>
<evidence type="ECO:0000313" key="6">
    <source>
        <dbReference type="EMBL" id="CAH0599994.1"/>
    </source>
</evidence>
<evidence type="ECO:0000256" key="4">
    <source>
        <dbReference type="ARBA" id="ARBA00022729"/>
    </source>
</evidence>
<sequence length="135" mass="14880">MKSIVILCIVVVGINAHSVHLPDAQKEKANAISKECIKESGVKTEVLEEAKKGHFSNDEAFKKFVHCFFKKADIVNADGKLNLDVALAKLPPGIDKADAEKLLKGCMSKTGKDAVDQTYEVFKCYYHGTKTHIVF</sequence>
<dbReference type="GO" id="GO:0005615">
    <property type="term" value="C:extracellular space"/>
    <property type="evidence" value="ECO:0007669"/>
    <property type="project" value="TreeGrafter"/>
</dbReference>
<evidence type="ECO:0000256" key="1">
    <source>
        <dbReference type="ARBA" id="ARBA00004613"/>
    </source>
</evidence>
<dbReference type="FunFam" id="1.10.238.20:FF:000001">
    <property type="entry name" value="General odorant-binding protein lush"/>
    <property type="match status" value="1"/>
</dbReference>
<evidence type="ECO:0000256" key="5">
    <source>
        <dbReference type="SAM" id="SignalP"/>
    </source>
</evidence>
<dbReference type="CDD" id="cd23992">
    <property type="entry name" value="PBP_GOBP"/>
    <property type="match status" value="1"/>
</dbReference>
<dbReference type="GO" id="GO:0005549">
    <property type="term" value="F:odorant binding"/>
    <property type="evidence" value="ECO:0007669"/>
    <property type="project" value="InterPro"/>
</dbReference>
<evidence type="ECO:0000313" key="7">
    <source>
        <dbReference type="Proteomes" id="UP001154114"/>
    </source>
</evidence>
<dbReference type="InterPro" id="IPR036728">
    <property type="entry name" value="PBP_GOBP_sf"/>
</dbReference>
<dbReference type="SUPFAM" id="SSF47565">
    <property type="entry name" value="Insect pheromone/odorant-binding proteins"/>
    <property type="match status" value="1"/>
</dbReference>
<comment type="subcellular location">
    <subcellularLocation>
        <location evidence="1">Secreted</location>
    </subcellularLocation>
</comment>
<feature type="chain" id="PRO_5040239088" evidence="5">
    <location>
        <begin position="17"/>
        <end position="135"/>
    </location>
</feature>
<name>A0A9P0BWS6_CHRIL</name>
<comment type="similarity">
    <text evidence="2">Belongs to the PBP/GOBP family.</text>
</comment>
<dbReference type="Gene3D" id="1.10.238.20">
    <property type="entry name" value="Pheromone/general odorant binding protein domain"/>
    <property type="match status" value="1"/>
</dbReference>
<dbReference type="OrthoDB" id="8194670at2759"/>
<reference evidence="6" key="1">
    <citation type="submission" date="2021-12" db="EMBL/GenBank/DDBJ databases">
        <authorList>
            <person name="King R."/>
        </authorList>
    </citation>
    <scope>NUCLEOTIDE SEQUENCE</scope>
</reference>
<dbReference type="PANTHER" id="PTHR11857">
    <property type="entry name" value="ODORANT BINDING PROTEIN-RELATED"/>
    <property type="match status" value="1"/>
</dbReference>
<organism evidence="6 7">
    <name type="scientific">Chrysodeixis includens</name>
    <name type="common">Soybean looper</name>
    <name type="synonym">Pseudoplusia includens</name>
    <dbReference type="NCBI Taxonomy" id="689277"/>
    <lineage>
        <taxon>Eukaryota</taxon>
        <taxon>Metazoa</taxon>
        <taxon>Ecdysozoa</taxon>
        <taxon>Arthropoda</taxon>
        <taxon>Hexapoda</taxon>
        <taxon>Insecta</taxon>
        <taxon>Pterygota</taxon>
        <taxon>Neoptera</taxon>
        <taxon>Endopterygota</taxon>
        <taxon>Lepidoptera</taxon>
        <taxon>Glossata</taxon>
        <taxon>Ditrysia</taxon>
        <taxon>Noctuoidea</taxon>
        <taxon>Noctuidae</taxon>
        <taxon>Plusiinae</taxon>
        <taxon>Chrysodeixis</taxon>
    </lineage>
</organism>
<dbReference type="Proteomes" id="UP001154114">
    <property type="component" value="Chromosome 29"/>
</dbReference>
<protein>
    <submittedName>
        <fullName evidence="6">Uncharacterized protein</fullName>
    </submittedName>
</protein>